<dbReference type="InterPro" id="IPR005269">
    <property type="entry name" value="LOG"/>
</dbReference>
<evidence type="ECO:0000256" key="1">
    <source>
        <dbReference type="ARBA" id="ARBA00000274"/>
    </source>
</evidence>
<evidence type="ECO:0000313" key="4">
    <source>
        <dbReference type="EMBL" id="AKS40692.1"/>
    </source>
</evidence>
<dbReference type="SUPFAM" id="SSF102405">
    <property type="entry name" value="MCP/YpsA-like"/>
    <property type="match status" value="1"/>
</dbReference>
<dbReference type="GO" id="GO:0008714">
    <property type="term" value="F:AMP nucleosidase activity"/>
    <property type="evidence" value="ECO:0007669"/>
    <property type="project" value="UniProtKB-EC"/>
</dbReference>
<dbReference type="PATRIC" id="fig|1579979.3.peg.310"/>
<evidence type="ECO:0000256" key="3">
    <source>
        <dbReference type="RuleBase" id="RU363015"/>
    </source>
</evidence>
<organism evidence="4 5">
    <name type="scientific">Wenzhouxiangella marina</name>
    <dbReference type="NCBI Taxonomy" id="1579979"/>
    <lineage>
        <taxon>Bacteria</taxon>
        <taxon>Pseudomonadati</taxon>
        <taxon>Pseudomonadota</taxon>
        <taxon>Gammaproteobacteria</taxon>
        <taxon>Chromatiales</taxon>
        <taxon>Wenzhouxiangellaceae</taxon>
        <taxon>Wenzhouxiangella</taxon>
    </lineage>
</organism>
<dbReference type="STRING" id="1579979.WM2015_306"/>
<sequence length="200" mass="21684">MSIERVTVYAASSQALAPAYLDAASRLGRTLAEAGIGILYGGGSRGLMGAMADAAMDAGAEVHGIIPEFLTQVEQGHQGITSLEIVPDMHTRKARMLTDSQAVIALPGGCGTFEEVFEVMTLKRLGQFLGPIVLVNTNGYYDGLLDFLAQSVRERFMSQTHLDLWQTIDEPEEVHEALSKAPRWSAERLLQAAVDHSEPR</sequence>
<dbReference type="AlphaFoldDB" id="A0A0K0XST1"/>
<keyword evidence="5" id="KW-1185">Reference proteome</keyword>
<dbReference type="Proteomes" id="UP000066624">
    <property type="component" value="Chromosome"/>
</dbReference>
<proteinExistence type="inferred from homology"/>
<protein>
    <recommendedName>
        <fullName evidence="3">Cytokinin riboside 5'-monophosphate phosphoribohydrolase</fullName>
        <ecNumber evidence="3">3.2.2.n1</ecNumber>
    </recommendedName>
</protein>
<comment type="catalytic activity">
    <reaction evidence="1">
        <text>AMP + H2O = D-ribose 5-phosphate + adenine</text>
        <dbReference type="Rhea" id="RHEA:20129"/>
        <dbReference type="ChEBI" id="CHEBI:15377"/>
        <dbReference type="ChEBI" id="CHEBI:16708"/>
        <dbReference type="ChEBI" id="CHEBI:78346"/>
        <dbReference type="ChEBI" id="CHEBI:456215"/>
        <dbReference type="EC" id="3.2.2.4"/>
    </reaction>
</comment>
<dbReference type="OrthoDB" id="9801098at2"/>
<dbReference type="EMBL" id="CP012154">
    <property type="protein sequence ID" value="AKS40692.1"/>
    <property type="molecule type" value="Genomic_DNA"/>
</dbReference>
<keyword evidence="3" id="KW-0378">Hydrolase</keyword>
<dbReference type="EC" id="3.2.2.n1" evidence="3"/>
<evidence type="ECO:0000313" key="5">
    <source>
        <dbReference type="Proteomes" id="UP000066624"/>
    </source>
</evidence>
<dbReference type="RefSeq" id="WP_049724379.1">
    <property type="nucleotide sequence ID" value="NZ_CP012154.1"/>
</dbReference>
<dbReference type="GO" id="GO:0005829">
    <property type="term" value="C:cytosol"/>
    <property type="evidence" value="ECO:0007669"/>
    <property type="project" value="TreeGrafter"/>
</dbReference>
<evidence type="ECO:0000256" key="2">
    <source>
        <dbReference type="ARBA" id="ARBA00006763"/>
    </source>
</evidence>
<dbReference type="NCBIfam" id="TIGR00730">
    <property type="entry name" value="Rossman fold protein, TIGR00730 family"/>
    <property type="match status" value="1"/>
</dbReference>
<reference evidence="4 5" key="1">
    <citation type="submission" date="2015-07" db="EMBL/GenBank/DDBJ databases">
        <authorList>
            <person name="Noorani M."/>
        </authorList>
    </citation>
    <scope>NUCLEOTIDE SEQUENCE [LARGE SCALE GENOMIC DNA]</scope>
    <source>
        <strain evidence="4 5">KCTC 42284</strain>
    </source>
</reference>
<dbReference type="Pfam" id="PF03641">
    <property type="entry name" value="Lysine_decarbox"/>
    <property type="match status" value="1"/>
</dbReference>
<dbReference type="InterPro" id="IPR031100">
    <property type="entry name" value="LOG_fam"/>
</dbReference>
<dbReference type="Gene3D" id="3.40.50.450">
    <property type="match status" value="1"/>
</dbReference>
<dbReference type="GO" id="GO:0009691">
    <property type="term" value="P:cytokinin biosynthetic process"/>
    <property type="evidence" value="ECO:0007669"/>
    <property type="project" value="UniProtKB-UniRule"/>
</dbReference>
<dbReference type="KEGG" id="wma:WM2015_306"/>
<name>A0A0K0XST1_9GAMM</name>
<comment type="similarity">
    <text evidence="2 3">Belongs to the LOG family.</text>
</comment>
<dbReference type="PANTHER" id="PTHR31223">
    <property type="entry name" value="LOG FAMILY PROTEIN YJL055W"/>
    <property type="match status" value="1"/>
</dbReference>
<accession>A0A0K0XST1</accession>
<keyword evidence="3" id="KW-0203">Cytokinin biosynthesis</keyword>
<gene>
    <name evidence="4" type="ORF">WM2015_306</name>
</gene>
<dbReference type="PANTHER" id="PTHR31223:SF70">
    <property type="entry name" value="LOG FAMILY PROTEIN YJL055W"/>
    <property type="match status" value="1"/>
</dbReference>